<accession>A0AAV9DMR5</accession>
<proteinExistence type="predicted"/>
<evidence type="ECO:0000313" key="1">
    <source>
        <dbReference type="EMBL" id="KAK1302190.1"/>
    </source>
</evidence>
<organism evidence="1 2">
    <name type="scientific">Acorus calamus</name>
    <name type="common">Sweet flag</name>
    <dbReference type="NCBI Taxonomy" id="4465"/>
    <lineage>
        <taxon>Eukaryota</taxon>
        <taxon>Viridiplantae</taxon>
        <taxon>Streptophyta</taxon>
        <taxon>Embryophyta</taxon>
        <taxon>Tracheophyta</taxon>
        <taxon>Spermatophyta</taxon>
        <taxon>Magnoliopsida</taxon>
        <taxon>Liliopsida</taxon>
        <taxon>Acoraceae</taxon>
        <taxon>Acorus</taxon>
    </lineage>
</organism>
<gene>
    <name evidence="1" type="primary">THE1</name>
    <name evidence="1" type="ORF">QJS10_CPB12g00607</name>
</gene>
<reference evidence="1" key="2">
    <citation type="submission" date="2023-06" db="EMBL/GenBank/DDBJ databases">
        <authorList>
            <person name="Ma L."/>
            <person name="Liu K.-W."/>
            <person name="Li Z."/>
            <person name="Hsiao Y.-Y."/>
            <person name="Qi Y."/>
            <person name="Fu T."/>
            <person name="Tang G."/>
            <person name="Zhang D."/>
            <person name="Sun W.-H."/>
            <person name="Liu D.-K."/>
            <person name="Li Y."/>
            <person name="Chen G.-Z."/>
            <person name="Liu X.-D."/>
            <person name="Liao X.-Y."/>
            <person name="Jiang Y.-T."/>
            <person name="Yu X."/>
            <person name="Hao Y."/>
            <person name="Huang J."/>
            <person name="Zhao X.-W."/>
            <person name="Ke S."/>
            <person name="Chen Y.-Y."/>
            <person name="Wu W.-L."/>
            <person name="Hsu J.-L."/>
            <person name="Lin Y.-F."/>
            <person name="Huang M.-D."/>
            <person name="Li C.-Y."/>
            <person name="Huang L."/>
            <person name="Wang Z.-W."/>
            <person name="Zhao X."/>
            <person name="Zhong W.-Y."/>
            <person name="Peng D.-H."/>
            <person name="Ahmad S."/>
            <person name="Lan S."/>
            <person name="Zhang J.-S."/>
            <person name="Tsai W.-C."/>
            <person name="Van De Peer Y."/>
            <person name="Liu Z.-J."/>
        </authorList>
    </citation>
    <scope>NUCLEOTIDE SEQUENCE</scope>
    <source>
        <strain evidence="1">CP</strain>
        <tissue evidence="1">Leaves</tissue>
    </source>
</reference>
<sequence>MGDVVWNLEYALQLQETEMAREPFEDSTICATGLPLLLVIGRWPSISSVVTSHQDDDSVQTIEDHSE</sequence>
<reference evidence="1" key="1">
    <citation type="journal article" date="2023" name="Nat. Commun.">
        <title>Diploid and tetraploid genomes of Acorus and the evolution of monocots.</title>
        <authorList>
            <person name="Ma L."/>
            <person name="Liu K.W."/>
            <person name="Li Z."/>
            <person name="Hsiao Y.Y."/>
            <person name="Qi Y."/>
            <person name="Fu T."/>
            <person name="Tang G.D."/>
            <person name="Zhang D."/>
            <person name="Sun W.H."/>
            <person name="Liu D.K."/>
            <person name="Li Y."/>
            <person name="Chen G.Z."/>
            <person name="Liu X.D."/>
            <person name="Liao X.Y."/>
            <person name="Jiang Y.T."/>
            <person name="Yu X."/>
            <person name="Hao Y."/>
            <person name="Huang J."/>
            <person name="Zhao X.W."/>
            <person name="Ke S."/>
            <person name="Chen Y.Y."/>
            <person name="Wu W.L."/>
            <person name="Hsu J.L."/>
            <person name="Lin Y.F."/>
            <person name="Huang M.D."/>
            <person name="Li C.Y."/>
            <person name="Huang L."/>
            <person name="Wang Z.W."/>
            <person name="Zhao X."/>
            <person name="Zhong W.Y."/>
            <person name="Peng D.H."/>
            <person name="Ahmad S."/>
            <person name="Lan S."/>
            <person name="Zhang J.S."/>
            <person name="Tsai W.C."/>
            <person name="Van de Peer Y."/>
            <person name="Liu Z.J."/>
        </authorList>
    </citation>
    <scope>NUCLEOTIDE SEQUENCE</scope>
    <source>
        <strain evidence="1">CP</strain>
    </source>
</reference>
<name>A0AAV9DMR5_ACOCL</name>
<dbReference type="EMBL" id="JAUJYO010000012">
    <property type="protein sequence ID" value="KAK1302190.1"/>
    <property type="molecule type" value="Genomic_DNA"/>
</dbReference>
<keyword evidence="2" id="KW-1185">Reference proteome</keyword>
<comment type="caution">
    <text evidence="1">The sequence shown here is derived from an EMBL/GenBank/DDBJ whole genome shotgun (WGS) entry which is preliminary data.</text>
</comment>
<keyword evidence="1" id="KW-0808">Transferase</keyword>
<dbReference type="GO" id="GO:0016301">
    <property type="term" value="F:kinase activity"/>
    <property type="evidence" value="ECO:0007669"/>
    <property type="project" value="UniProtKB-KW"/>
</dbReference>
<protein>
    <submittedName>
        <fullName evidence="1">Receptor-like protein kinase THESEUS 1</fullName>
    </submittedName>
</protein>
<evidence type="ECO:0000313" key="2">
    <source>
        <dbReference type="Proteomes" id="UP001180020"/>
    </source>
</evidence>
<dbReference type="Proteomes" id="UP001180020">
    <property type="component" value="Unassembled WGS sequence"/>
</dbReference>
<dbReference type="AlphaFoldDB" id="A0AAV9DMR5"/>
<keyword evidence="1" id="KW-0675">Receptor</keyword>
<keyword evidence="1" id="KW-0418">Kinase</keyword>